<protein>
    <submittedName>
        <fullName evidence="5">Family 43 glycosylhydrolase</fullName>
    </submittedName>
</protein>
<dbReference type="Gene3D" id="2.60.120.200">
    <property type="match status" value="1"/>
</dbReference>
<dbReference type="InterPro" id="IPR006710">
    <property type="entry name" value="Glyco_hydro_43"/>
</dbReference>
<proteinExistence type="inferred from homology"/>
<keyword evidence="6" id="KW-1185">Reference proteome</keyword>
<dbReference type="InterPro" id="IPR051795">
    <property type="entry name" value="Glycosyl_Hydrlase_43"/>
</dbReference>
<dbReference type="PANTHER" id="PTHR42812">
    <property type="entry name" value="BETA-XYLOSIDASE"/>
    <property type="match status" value="1"/>
</dbReference>
<accession>A0ABX8BV49</accession>
<comment type="similarity">
    <text evidence="1 4">Belongs to the glycosyl hydrolase 43 family.</text>
</comment>
<evidence type="ECO:0000256" key="2">
    <source>
        <dbReference type="ARBA" id="ARBA00022801"/>
    </source>
</evidence>
<keyword evidence="3 4" id="KW-0326">Glycosidase</keyword>
<evidence type="ECO:0000256" key="3">
    <source>
        <dbReference type="ARBA" id="ARBA00023295"/>
    </source>
</evidence>
<dbReference type="SUPFAM" id="SSF75005">
    <property type="entry name" value="Arabinanase/levansucrase/invertase"/>
    <property type="match status" value="1"/>
</dbReference>
<name>A0ABX8BV49_9ACTN</name>
<gene>
    <name evidence="5" type="ORF">KGD84_14635</name>
</gene>
<dbReference type="CDD" id="cd18617">
    <property type="entry name" value="GH43_XynB-like"/>
    <property type="match status" value="1"/>
</dbReference>
<dbReference type="Proteomes" id="UP000676079">
    <property type="component" value="Chromosome"/>
</dbReference>
<organism evidence="5 6">
    <name type="scientific">Nocardiopsis changdeensis</name>
    <dbReference type="NCBI Taxonomy" id="2831969"/>
    <lineage>
        <taxon>Bacteria</taxon>
        <taxon>Bacillati</taxon>
        <taxon>Actinomycetota</taxon>
        <taxon>Actinomycetes</taxon>
        <taxon>Streptosporangiales</taxon>
        <taxon>Nocardiopsidaceae</taxon>
        <taxon>Nocardiopsis</taxon>
    </lineage>
</organism>
<evidence type="ECO:0000256" key="1">
    <source>
        <dbReference type="ARBA" id="ARBA00009865"/>
    </source>
</evidence>
<dbReference type="Pfam" id="PF04616">
    <property type="entry name" value="Glyco_hydro_43"/>
    <property type="match status" value="1"/>
</dbReference>
<dbReference type="InterPro" id="IPR023296">
    <property type="entry name" value="Glyco_hydro_beta-prop_sf"/>
</dbReference>
<dbReference type="PANTHER" id="PTHR42812:SF12">
    <property type="entry name" value="BETA-XYLOSIDASE-RELATED"/>
    <property type="match status" value="1"/>
</dbReference>
<keyword evidence="2 4" id="KW-0378">Hydrolase</keyword>
<sequence length="488" mass="51428">MEPEAPSSPAGVLPTRPVLGGFHPDPTVCRVGDDFYLACSSFEYAPGVPLFRSRDLLAWEPIGHVMDRPAHLAARAGPSGGVYAPTLRHRDGTFHLVTTDVSAGPGHLLMTASDPAGPWSDPVRIRGAGGIDPDLAWDEDGRCLLTWSDGGIRQAVLDPATGELLTGPRTLWSGTGGRDPEGPHLYRAGRWWYLVIAEGGTGPGHAVTVARGPSPQGPFEPCPDNPLLTARGTPGPVQNTGHADLVERPDGSWAMVFLGVRPAGSFPGWHVLGRETFAAEVSWRDGWPVVSGPLEPSPRPPVRSVLADGVIGPDWVGAGVLPDRVLRWAGDRWRMAPPGPGRVFVGRRQEHTTMTARAVVAADGGTGALELRIDPAHRFALEVDADRVRAVAQAGPLTTVLGELPLRPGTELELRAVPPTAPLYSRERGPDVLVAGVRTPDGGTTELARLDGRYLSTEVAGGFTGRMVGVSCAGGGIAVRSVEYLGGT</sequence>
<dbReference type="Gene3D" id="2.115.10.20">
    <property type="entry name" value="Glycosyl hydrolase domain, family 43"/>
    <property type="match status" value="1"/>
</dbReference>
<evidence type="ECO:0000313" key="5">
    <source>
        <dbReference type="EMBL" id="QUX25966.1"/>
    </source>
</evidence>
<evidence type="ECO:0000256" key="4">
    <source>
        <dbReference type="RuleBase" id="RU361187"/>
    </source>
</evidence>
<reference evidence="5 6" key="1">
    <citation type="submission" date="2021-05" db="EMBL/GenBank/DDBJ databases">
        <title>Direct Submission.</title>
        <authorList>
            <person name="Li K."/>
            <person name="Gao J."/>
        </authorList>
    </citation>
    <scope>NUCLEOTIDE SEQUENCE [LARGE SCALE GENOMIC DNA]</scope>
    <source>
        <strain evidence="5 6">Mg02</strain>
    </source>
</reference>
<evidence type="ECO:0000313" key="6">
    <source>
        <dbReference type="Proteomes" id="UP000676079"/>
    </source>
</evidence>
<dbReference type="EMBL" id="CP074133">
    <property type="protein sequence ID" value="QUX25966.1"/>
    <property type="molecule type" value="Genomic_DNA"/>
</dbReference>